<evidence type="ECO:0000313" key="9">
    <source>
        <dbReference type="Proteomes" id="UP001597010"/>
    </source>
</evidence>
<reference evidence="9" key="1">
    <citation type="journal article" date="2019" name="Int. J. Syst. Evol. Microbiol.">
        <title>The Global Catalogue of Microorganisms (GCM) 10K type strain sequencing project: providing services to taxonomists for standard genome sequencing and annotation.</title>
        <authorList>
            <consortium name="The Broad Institute Genomics Platform"/>
            <consortium name="The Broad Institute Genome Sequencing Center for Infectious Disease"/>
            <person name="Wu L."/>
            <person name="Ma J."/>
        </authorList>
    </citation>
    <scope>NUCLEOTIDE SEQUENCE [LARGE SCALE GENOMIC DNA]</scope>
    <source>
        <strain evidence="9">CCUG 61484</strain>
    </source>
</reference>
<dbReference type="RefSeq" id="WP_377116760.1">
    <property type="nucleotide sequence ID" value="NZ_JBHTHZ010000013.1"/>
</dbReference>
<dbReference type="InterPro" id="IPR036909">
    <property type="entry name" value="Cyt_c-like_dom_sf"/>
</dbReference>
<accession>A0ABW3AVE6</accession>
<dbReference type="Proteomes" id="UP001597010">
    <property type="component" value="Unassembled WGS sequence"/>
</dbReference>
<evidence type="ECO:0000256" key="4">
    <source>
        <dbReference type="ARBA" id="ARBA00022982"/>
    </source>
</evidence>
<evidence type="ECO:0000256" key="1">
    <source>
        <dbReference type="ARBA" id="ARBA00022448"/>
    </source>
</evidence>
<name>A0ABW3AVE6_9SPHI</name>
<protein>
    <submittedName>
        <fullName evidence="8">C-type cytochrome</fullName>
    </submittedName>
</protein>
<keyword evidence="5 6" id="KW-0408">Iron</keyword>
<sequence>MKYWLLSFPGIAVVALSFISIQQNSAPVVKITAPKVATFSWDAPVSYSISVADKEDGDSKFDEINGLEVLLEVRFIDSKGQVPSANQPAAPDEQGLAIMRSSNCFNCHNFNSKLIGPSYSDIVAKYPLSAANVALLTKRIKEGSAGIWGKAAMPTHPELSDNETETVVKWMYKQAANPNVTYYTGLDGVFRTKAAPADKKGTYVITASYTDHGLKTTPGKQRITGRDMMILQSR</sequence>
<dbReference type="SUPFAM" id="SSF46626">
    <property type="entry name" value="Cytochrome c"/>
    <property type="match status" value="1"/>
</dbReference>
<evidence type="ECO:0000256" key="2">
    <source>
        <dbReference type="ARBA" id="ARBA00022617"/>
    </source>
</evidence>
<dbReference type="InterPro" id="IPR002324">
    <property type="entry name" value="Cyt_c_ID"/>
</dbReference>
<dbReference type="InterPro" id="IPR009056">
    <property type="entry name" value="Cyt_c-like_dom"/>
</dbReference>
<evidence type="ECO:0000256" key="6">
    <source>
        <dbReference type="PROSITE-ProRule" id="PRU00433"/>
    </source>
</evidence>
<dbReference type="Gene3D" id="1.10.760.10">
    <property type="entry name" value="Cytochrome c-like domain"/>
    <property type="match status" value="1"/>
</dbReference>
<comment type="caution">
    <text evidence="8">The sequence shown here is derived from an EMBL/GenBank/DDBJ whole genome shotgun (WGS) entry which is preliminary data.</text>
</comment>
<evidence type="ECO:0000313" key="8">
    <source>
        <dbReference type="EMBL" id="MFD0794903.1"/>
    </source>
</evidence>
<keyword evidence="4" id="KW-0249">Electron transport</keyword>
<keyword evidence="2 6" id="KW-0349">Heme</keyword>
<proteinExistence type="predicted"/>
<organism evidence="8 9">
    <name type="scientific">Mucilaginibacter litoreus</name>
    <dbReference type="NCBI Taxonomy" id="1048221"/>
    <lineage>
        <taxon>Bacteria</taxon>
        <taxon>Pseudomonadati</taxon>
        <taxon>Bacteroidota</taxon>
        <taxon>Sphingobacteriia</taxon>
        <taxon>Sphingobacteriales</taxon>
        <taxon>Sphingobacteriaceae</taxon>
        <taxon>Mucilaginibacter</taxon>
    </lineage>
</organism>
<keyword evidence="3 6" id="KW-0479">Metal-binding</keyword>
<dbReference type="PROSITE" id="PS51007">
    <property type="entry name" value="CYTC"/>
    <property type="match status" value="1"/>
</dbReference>
<gene>
    <name evidence="8" type="ORF">ACFQZX_14850</name>
</gene>
<dbReference type="EMBL" id="JBHTHZ010000013">
    <property type="protein sequence ID" value="MFD0794903.1"/>
    <property type="molecule type" value="Genomic_DNA"/>
</dbReference>
<dbReference type="PRINTS" id="PR00606">
    <property type="entry name" value="CYTCHROMECID"/>
</dbReference>
<evidence type="ECO:0000259" key="7">
    <source>
        <dbReference type="PROSITE" id="PS51007"/>
    </source>
</evidence>
<dbReference type="Pfam" id="PF00034">
    <property type="entry name" value="Cytochrom_C"/>
    <property type="match status" value="1"/>
</dbReference>
<keyword evidence="9" id="KW-1185">Reference proteome</keyword>
<keyword evidence="1" id="KW-0813">Transport</keyword>
<feature type="domain" description="Cytochrome c" evidence="7">
    <location>
        <begin position="90"/>
        <end position="175"/>
    </location>
</feature>
<evidence type="ECO:0000256" key="3">
    <source>
        <dbReference type="ARBA" id="ARBA00022723"/>
    </source>
</evidence>
<evidence type="ECO:0000256" key="5">
    <source>
        <dbReference type="ARBA" id="ARBA00023004"/>
    </source>
</evidence>